<dbReference type="GO" id="GO:0046872">
    <property type="term" value="F:metal ion binding"/>
    <property type="evidence" value="ECO:0007669"/>
    <property type="project" value="UniProtKB-KW"/>
</dbReference>
<accession>A0A8S5L4M5</accession>
<dbReference type="GO" id="GO:0000166">
    <property type="term" value="F:nucleotide binding"/>
    <property type="evidence" value="ECO:0007669"/>
    <property type="project" value="UniProtKB-KW"/>
</dbReference>
<dbReference type="GO" id="GO:0039694">
    <property type="term" value="P:viral RNA genome replication"/>
    <property type="evidence" value="ECO:0007669"/>
    <property type="project" value="InterPro"/>
</dbReference>
<evidence type="ECO:0000256" key="5">
    <source>
        <dbReference type="ARBA" id="ARBA00022741"/>
    </source>
</evidence>
<dbReference type="Proteomes" id="UP000680753">
    <property type="component" value="Segment"/>
</dbReference>
<keyword evidence="3" id="KW-0808">Transferase</keyword>
<comment type="cofactor">
    <cofactor evidence="9">
        <name>Mg(2+)</name>
        <dbReference type="ChEBI" id="CHEBI:18420"/>
    </cofactor>
    <text evidence="9">Binds 2 Mg(2+) per subunit.</text>
</comment>
<evidence type="ECO:0000313" key="11">
    <source>
        <dbReference type="EMBL" id="DAD52491.1"/>
    </source>
</evidence>
<dbReference type="GeneID" id="80400843"/>
<keyword evidence="9" id="KW-0460">Magnesium</keyword>
<evidence type="ECO:0000256" key="1">
    <source>
        <dbReference type="ARBA" id="ARBA00012494"/>
    </source>
</evidence>
<evidence type="ECO:0000256" key="3">
    <source>
        <dbReference type="ARBA" id="ARBA00022679"/>
    </source>
</evidence>
<organism evidence="11 12">
    <name type="scientific">ssRNA phage SRR5467090_10</name>
    <dbReference type="NCBI Taxonomy" id="2786448"/>
    <lineage>
        <taxon>Viruses</taxon>
        <taxon>Riboviria</taxon>
        <taxon>Orthornavirae</taxon>
        <taxon>Lenarviricota</taxon>
        <taxon>Leviviricetes</taxon>
        <taxon>Timlovirales</taxon>
        <taxon>Steitzviridae</taxon>
        <taxon>Vernevirus</taxon>
        <taxon>Vernevirus sp. 'limadaptatum'</taxon>
    </lineage>
</organism>
<comment type="catalytic activity">
    <reaction evidence="8">
        <text>RNA(n) + a ribonucleoside 5'-triphosphate = RNA(n+1) + diphosphate</text>
        <dbReference type="Rhea" id="RHEA:21248"/>
        <dbReference type="Rhea" id="RHEA-COMP:14527"/>
        <dbReference type="Rhea" id="RHEA-COMP:17342"/>
        <dbReference type="ChEBI" id="CHEBI:33019"/>
        <dbReference type="ChEBI" id="CHEBI:61557"/>
        <dbReference type="ChEBI" id="CHEBI:140395"/>
        <dbReference type="EC" id="2.7.7.48"/>
    </reaction>
</comment>
<evidence type="ECO:0000313" key="12">
    <source>
        <dbReference type="Proteomes" id="UP000680753"/>
    </source>
</evidence>
<feature type="binding site" evidence="9">
    <location>
        <position position="386"/>
    </location>
    <ligand>
        <name>Mg(2+)</name>
        <dbReference type="ChEBI" id="CHEBI:18420"/>
        <label>2</label>
    </ligand>
</feature>
<keyword evidence="5" id="KW-0547">Nucleotide-binding</keyword>
<evidence type="ECO:0000256" key="2">
    <source>
        <dbReference type="ARBA" id="ARBA00022484"/>
    </source>
</evidence>
<evidence type="ECO:0000256" key="4">
    <source>
        <dbReference type="ARBA" id="ARBA00022695"/>
    </source>
</evidence>
<gene>
    <name evidence="11" type="primary">SRR5467090_10_3</name>
</gene>
<name>A0A8S5L4M5_9VIRU</name>
<feature type="non-terminal residue" evidence="11">
    <location>
        <position position="546"/>
    </location>
</feature>
<dbReference type="EC" id="2.7.7.48" evidence="1"/>
<dbReference type="KEGG" id="vg:80400843"/>
<evidence type="ECO:0000259" key="10">
    <source>
        <dbReference type="PROSITE" id="PS50522"/>
    </source>
</evidence>
<proteinExistence type="predicted"/>
<protein>
    <recommendedName>
        <fullName evidence="1">RNA-directed RNA polymerase</fullName>
        <ecNumber evidence="1">2.7.7.48</ecNumber>
    </recommendedName>
    <alternativeName>
        <fullName evidence="7">RNA replicase beta chain</fullName>
    </alternativeName>
</protein>
<feature type="domain" description="RdRp catalytic" evidence="10">
    <location>
        <begin position="268"/>
        <end position="417"/>
    </location>
</feature>
<dbReference type="InterPro" id="IPR005093">
    <property type="entry name" value="RNArep_beta"/>
</dbReference>
<evidence type="ECO:0000256" key="8">
    <source>
        <dbReference type="ARBA" id="ARBA00048744"/>
    </source>
</evidence>
<evidence type="ECO:0000256" key="7">
    <source>
        <dbReference type="ARBA" id="ARBA00030248"/>
    </source>
</evidence>
<dbReference type="Pfam" id="PF03431">
    <property type="entry name" value="RNA_replicase_B"/>
    <property type="match status" value="1"/>
</dbReference>
<dbReference type="InterPro" id="IPR007096">
    <property type="entry name" value="RNA-dir_Rpol_cat_phage"/>
</dbReference>
<dbReference type="RefSeq" id="YP_010771183.1">
    <property type="nucleotide sequence ID" value="NC_074512.1"/>
</dbReference>
<sequence>MSKLLVNTLVSALKQDVARKHNLPVSSLTMGPEQDAAFLQRLDEGSLVEVDMELIRDLRQVAKFAYKVKVEPTQNQREETQKAFLDRNRDCRDWRGSGLLAAAARRSASPDQCGREPSAIIRTLLLAQRIVGYLTRNYSGPAIPRHGPGTTFFKYDTRYTKYQYLERDVPEAIMLRMAELFRPSGASEFVDGLPTLNVCRLSCVPKDARGPRLVAPHLASAMWAQQAVLDAIEDMLETEVGLLSTHILYEDERVVSLQLRDQSINRRVAQLGSKYPDLYATLDLKDASDRISMKLVEFLFQGTTLLEDLRAVRATHVVCDGTTHELFMHAPMGSACCFPIMGISLWALAVATMWTLDTEQHCDPEPGFPAKRSLYWATKPFVFGDDVIVPTRYVDAIRTIFSVCGLKINERKTFTGRAFRESCGGEYYKGVDIAPRLLRTADTSDIGSVVGLVTLYNAVAPRYYDLSEEILRALLEAPAGIVAFSSDPNEQSCIFVEPIHVAIRLNRQIGNVVRYHPGYQCYQVLVRRLIREEEMGIDPRIDSRAR</sequence>
<keyword evidence="2 11" id="KW-0696">RNA-directed RNA polymerase</keyword>
<feature type="binding site" evidence="9">
    <location>
        <position position="283"/>
    </location>
    <ligand>
        <name>Mg(2+)</name>
        <dbReference type="ChEBI" id="CHEBI:18420"/>
        <label>2</label>
    </ligand>
</feature>
<reference evidence="11" key="1">
    <citation type="submission" date="2020-09" db="EMBL/GenBank/DDBJ databases">
        <title>Leviviricetes taxonomy.</title>
        <authorList>
            <person name="Stockdale S.R."/>
            <person name="Callanan J."/>
            <person name="Adriaenssens E.M."/>
            <person name="Kuhn J.H."/>
            <person name="Rumnieks J."/>
            <person name="Shkoporov A."/>
            <person name="Draper L.A."/>
            <person name="Ross P."/>
            <person name="Hill C."/>
        </authorList>
    </citation>
    <scope>NUCLEOTIDE SEQUENCE</scope>
</reference>
<evidence type="ECO:0000256" key="6">
    <source>
        <dbReference type="ARBA" id="ARBA00022953"/>
    </source>
</evidence>
<keyword evidence="6" id="KW-0693">Viral RNA replication</keyword>
<feature type="binding site" evidence="9">
    <location>
        <position position="385"/>
    </location>
    <ligand>
        <name>Mg(2+)</name>
        <dbReference type="ChEBI" id="CHEBI:18420"/>
        <label>2</label>
    </ligand>
</feature>
<keyword evidence="4" id="KW-0548">Nucleotidyltransferase</keyword>
<dbReference type="EMBL" id="BK014119">
    <property type="protein sequence ID" value="DAD52491.1"/>
    <property type="molecule type" value="Genomic_RNA"/>
</dbReference>
<evidence type="ECO:0000256" key="9">
    <source>
        <dbReference type="PIRSR" id="PIRSR605093-1"/>
    </source>
</evidence>
<dbReference type="PROSITE" id="PS50522">
    <property type="entry name" value="RDRP_PHAGE"/>
    <property type="match status" value="1"/>
</dbReference>
<keyword evidence="9" id="KW-0479">Metal-binding</keyword>
<dbReference type="GO" id="GO:0003968">
    <property type="term" value="F:RNA-directed RNA polymerase activity"/>
    <property type="evidence" value="ECO:0007669"/>
    <property type="project" value="UniProtKB-KW"/>
</dbReference>